<dbReference type="PROSITE" id="PS00617">
    <property type="entry name" value="RECF_1"/>
    <property type="match status" value="1"/>
</dbReference>
<keyword evidence="6 13" id="KW-0547">Nucleotide-binding</keyword>
<dbReference type="GO" id="GO:0003697">
    <property type="term" value="F:single-stranded DNA binding"/>
    <property type="evidence" value="ECO:0007669"/>
    <property type="project" value="UniProtKB-UniRule"/>
</dbReference>
<organism evidence="16 17">
    <name type="scientific">Glutamicibacter creatinolyticus</name>
    <dbReference type="NCBI Taxonomy" id="162496"/>
    <lineage>
        <taxon>Bacteria</taxon>
        <taxon>Bacillati</taxon>
        <taxon>Actinomycetota</taxon>
        <taxon>Actinomycetes</taxon>
        <taxon>Micrococcales</taxon>
        <taxon>Micrococcaceae</taxon>
        <taxon>Glutamicibacter</taxon>
    </lineage>
</organism>
<evidence type="ECO:0000256" key="5">
    <source>
        <dbReference type="ARBA" id="ARBA00022705"/>
    </source>
</evidence>
<evidence type="ECO:0000256" key="7">
    <source>
        <dbReference type="ARBA" id="ARBA00022763"/>
    </source>
</evidence>
<keyword evidence="7 13" id="KW-0227">DNA damage</keyword>
<dbReference type="RefSeq" id="WP_138176443.1">
    <property type="nucleotide sequence ID" value="NZ_CP034412.1"/>
</dbReference>
<dbReference type="InterPro" id="IPR027417">
    <property type="entry name" value="P-loop_NTPase"/>
</dbReference>
<dbReference type="GO" id="GO:0000731">
    <property type="term" value="P:DNA synthesis involved in DNA repair"/>
    <property type="evidence" value="ECO:0007669"/>
    <property type="project" value="TreeGrafter"/>
</dbReference>
<reference evidence="16 17" key="1">
    <citation type="submission" date="2018-12" db="EMBL/GenBank/DDBJ databases">
        <title>Complete Genome Sequence of Glutamicibacter creatinolyticus strain LGCM259,isolated from an abscess of a 12-year-old mare in Italy.</title>
        <authorList>
            <person name="Santos R.G."/>
            <person name="Silva A.L."/>
            <person name="Seyffert N."/>
            <person name="Castro T.L.P."/>
            <person name="Attili A.R."/>
            <person name="Rifici C."/>
            <person name="Mazzullo G."/>
            <person name="Brenig B."/>
            <person name="Venanzi F."/>
            <person name="Azevedo V."/>
        </authorList>
    </citation>
    <scope>NUCLEOTIDE SEQUENCE [LARGE SCALE GENOMIC DNA]</scope>
    <source>
        <strain evidence="16 17">LGCM 259</strain>
    </source>
</reference>
<evidence type="ECO:0000256" key="12">
    <source>
        <dbReference type="ARBA" id="ARBA00025401"/>
    </source>
</evidence>
<evidence type="ECO:0000256" key="8">
    <source>
        <dbReference type="ARBA" id="ARBA00022840"/>
    </source>
</evidence>
<dbReference type="Gene3D" id="3.40.50.300">
    <property type="entry name" value="P-loop containing nucleotide triphosphate hydrolases"/>
    <property type="match status" value="1"/>
</dbReference>
<keyword evidence="8 13" id="KW-0067">ATP-binding</keyword>
<name>A0A5B7WPM9_9MICC</name>
<evidence type="ECO:0000259" key="15">
    <source>
        <dbReference type="Pfam" id="PF02463"/>
    </source>
</evidence>
<dbReference type="PANTHER" id="PTHR32182">
    <property type="entry name" value="DNA REPLICATION AND REPAIR PROTEIN RECF"/>
    <property type="match status" value="1"/>
</dbReference>
<evidence type="ECO:0000313" key="16">
    <source>
        <dbReference type="EMBL" id="QCY45799.1"/>
    </source>
</evidence>
<sequence length="387" mass="42286">MYISQLSLTDFRSYAQADVRLAPGINVLIGPNGVGKTNIVEAVGYLATLSSHRVSNDAPLIRFGAERAIIRGALHRAERVTSLEVEITSGKVNRARINRANPVRAREIVGIVRTVLFAPEDLALIKGDPSNRRKFLDDLLLSLRPAEVATKNDYERIVKQRNALLKSVRGRTTLNSSQEATLQAWDLQLAAMGARLMHGRLRVLELLEPYMAAAYADLADGAKSASTQYLSSISGEGPEAELDHSQLPGLTQQQLQEQLLHMVESNRDRELERGITLFGPHRDDVALYLGSTPAKGYASHGETWSFALALRLAAYRVFGDDDPRPGSGPILILDDVFAELDATRRDRLAHIVAGAEQVLVTAAVPEDVPSTLKGSFFQVSPGHVDDV</sequence>
<evidence type="ECO:0000256" key="1">
    <source>
        <dbReference type="ARBA" id="ARBA00004496"/>
    </source>
</evidence>
<evidence type="ECO:0000256" key="4">
    <source>
        <dbReference type="ARBA" id="ARBA00022490"/>
    </source>
</evidence>
<comment type="subcellular location">
    <subcellularLocation>
        <location evidence="1 13 14">Cytoplasm</location>
    </subcellularLocation>
</comment>
<evidence type="ECO:0000256" key="14">
    <source>
        <dbReference type="RuleBase" id="RU000578"/>
    </source>
</evidence>
<dbReference type="GO" id="GO:0005737">
    <property type="term" value="C:cytoplasm"/>
    <property type="evidence" value="ECO:0007669"/>
    <property type="project" value="UniProtKB-SubCell"/>
</dbReference>
<evidence type="ECO:0000256" key="2">
    <source>
        <dbReference type="ARBA" id="ARBA00008016"/>
    </source>
</evidence>
<dbReference type="HAMAP" id="MF_00365">
    <property type="entry name" value="RecF"/>
    <property type="match status" value="1"/>
</dbReference>
<dbReference type="KEGG" id="gcr:GcLGCM259_0003"/>
<keyword evidence="10 13" id="KW-0234">DNA repair</keyword>
<dbReference type="GO" id="GO:0006302">
    <property type="term" value="P:double-strand break repair"/>
    <property type="evidence" value="ECO:0007669"/>
    <property type="project" value="TreeGrafter"/>
</dbReference>
<keyword evidence="17" id="KW-1185">Reference proteome</keyword>
<feature type="domain" description="RecF/RecN/SMC N-terminal" evidence="15">
    <location>
        <begin position="2"/>
        <end position="363"/>
    </location>
</feature>
<keyword evidence="9 13" id="KW-0238">DNA-binding</keyword>
<comment type="function">
    <text evidence="12 13 14">The RecF protein is involved in DNA metabolism; it is required for DNA replication and normal SOS inducibility. RecF binds preferentially to single-stranded, linear DNA. It also seems to bind ATP.</text>
</comment>
<evidence type="ECO:0000256" key="9">
    <source>
        <dbReference type="ARBA" id="ARBA00023125"/>
    </source>
</evidence>
<evidence type="ECO:0000256" key="13">
    <source>
        <dbReference type="HAMAP-Rule" id="MF_00365"/>
    </source>
</evidence>
<dbReference type="GO" id="GO:0006260">
    <property type="term" value="P:DNA replication"/>
    <property type="evidence" value="ECO:0007669"/>
    <property type="project" value="UniProtKB-UniRule"/>
</dbReference>
<proteinExistence type="inferred from homology"/>
<dbReference type="Gene3D" id="1.20.1050.90">
    <property type="entry name" value="RecF/RecN/SMC, N-terminal domain"/>
    <property type="match status" value="1"/>
</dbReference>
<dbReference type="Proteomes" id="UP000307000">
    <property type="component" value="Chromosome"/>
</dbReference>
<keyword evidence="11 13" id="KW-0742">SOS response</keyword>
<dbReference type="NCBIfam" id="TIGR00611">
    <property type="entry name" value="recf"/>
    <property type="match status" value="1"/>
</dbReference>
<keyword evidence="5 13" id="KW-0235">DNA replication</keyword>
<dbReference type="InterPro" id="IPR018078">
    <property type="entry name" value="DNA-binding_RecF_CS"/>
</dbReference>
<dbReference type="CDD" id="cd03242">
    <property type="entry name" value="ABC_RecF"/>
    <property type="match status" value="1"/>
</dbReference>
<dbReference type="EMBL" id="CP034412">
    <property type="protein sequence ID" value="QCY45799.1"/>
    <property type="molecule type" value="Genomic_DNA"/>
</dbReference>
<dbReference type="InterPro" id="IPR003395">
    <property type="entry name" value="RecF/RecN/SMC_N"/>
</dbReference>
<dbReference type="SUPFAM" id="SSF52540">
    <property type="entry name" value="P-loop containing nucleoside triphosphate hydrolases"/>
    <property type="match status" value="1"/>
</dbReference>
<dbReference type="GO" id="GO:0005524">
    <property type="term" value="F:ATP binding"/>
    <property type="evidence" value="ECO:0007669"/>
    <property type="project" value="UniProtKB-UniRule"/>
</dbReference>
<dbReference type="Pfam" id="PF02463">
    <property type="entry name" value="SMC_N"/>
    <property type="match status" value="1"/>
</dbReference>
<evidence type="ECO:0000256" key="10">
    <source>
        <dbReference type="ARBA" id="ARBA00023204"/>
    </source>
</evidence>
<keyword evidence="4 13" id="KW-0963">Cytoplasm</keyword>
<feature type="binding site" evidence="13">
    <location>
        <begin position="30"/>
        <end position="37"/>
    </location>
    <ligand>
        <name>ATP</name>
        <dbReference type="ChEBI" id="CHEBI:30616"/>
    </ligand>
</feature>
<evidence type="ECO:0000256" key="11">
    <source>
        <dbReference type="ARBA" id="ARBA00023236"/>
    </source>
</evidence>
<dbReference type="GO" id="GO:0009432">
    <property type="term" value="P:SOS response"/>
    <property type="evidence" value="ECO:0007669"/>
    <property type="project" value="UniProtKB-UniRule"/>
</dbReference>
<evidence type="ECO:0000256" key="3">
    <source>
        <dbReference type="ARBA" id="ARBA00020170"/>
    </source>
</evidence>
<gene>
    <name evidence="13 16" type="primary">recF</name>
    <name evidence="16" type="ORF">GcLGCM259_0003</name>
</gene>
<dbReference type="InterPro" id="IPR042174">
    <property type="entry name" value="RecF_2"/>
</dbReference>
<accession>A0A5B7WPM9</accession>
<dbReference type="InterPro" id="IPR001238">
    <property type="entry name" value="DNA-binding_RecF"/>
</dbReference>
<protein>
    <recommendedName>
        <fullName evidence="3 13">DNA replication and repair protein RecF</fullName>
    </recommendedName>
</protein>
<evidence type="ECO:0000313" key="17">
    <source>
        <dbReference type="Proteomes" id="UP000307000"/>
    </source>
</evidence>
<comment type="similarity">
    <text evidence="2 13 14">Belongs to the RecF family.</text>
</comment>
<evidence type="ECO:0000256" key="6">
    <source>
        <dbReference type="ARBA" id="ARBA00022741"/>
    </source>
</evidence>
<dbReference type="PANTHER" id="PTHR32182:SF0">
    <property type="entry name" value="DNA REPLICATION AND REPAIR PROTEIN RECF"/>
    <property type="match status" value="1"/>
</dbReference>
<dbReference type="AlphaFoldDB" id="A0A5B7WPM9"/>
<dbReference type="PROSITE" id="PS00618">
    <property type="entry name" value="RECF_2"/>
    <property type="match status" value="1"/>
</dbReference>